<feature type="coiled-coil region" evidence="4">
    <location>
        <begin position="270"/>
        <end position="304"/>
    </location>
</feature>
<feature type="coiled-coil region" evidence="4">
    <location>
        <begin position="347"/>
        <end position="453"/>
    </location>
</feature>
<evidence type="ECO:0000313" key="7">
    <source>
        <dbReference type="Proteomes" id="UP000264820"/>
    </source>
</evidence>
<dbReference type="InterPro" id="IPR045329">
    <property type="entry name" value="LZTS"/>
</dbReference>
<name>A0A3Q2YKD7_HIPCM</name>
<dbReference type="GO" id="GO:0048814">
    <property type="term" value="P:regulation of dendrite morphogenesis"/>
    <property type="evidence" value="ECO:0007669"/>
    <property type="project" value="TreeGrafter"/>
</dbReference>
<dbReference type="GO" id="GO:0043197">
    <property type="term" value="C:dendritic spine"/>
    <property type="evidence" value="ECO:0007669"/>
    <property type="project" value="TreeGrafter"/>
</dbReference>
<protein>
    <submittedName>
        <fullName evidence="6">Leucine zipper tumor suppressor 1</fullName>
    </submittedName>
</protein>
<dbReference type="AlphaFoldDB" id="A0A3Q2YKD7"/>
<reference evidence="6" key="1">
    <citation type="submission" date="2025-08" db="UniProtKB">
        <authorList>
            <consortium name="Ensembl"/>
        </authorList>
    </citation>
    <scope>IDENTIFICATION</scope>
</reference>
<keyword evidence="3 4" id="KW-0175">Coiled coil</keyword>
<accession>A0A3Q2YKD7</accession>
<dbReference type="PANTHER" id="PTHR19354:SF5">
    <property type="entry name" value="ZIPPER PUTATIVE TUMOR SUPPRESSOR 1-RELATED"/>
    <property type="match status" value="1"/>
</dbReference>
<dbReference type="GeneTree" id="ENSGT00940000154078"/>
<keyword evidence="2" id="KW-0963">Cytoplasm</keyword>
<evidence type="ECO:0000256" key="5">
    <source>
        <dbReference type="SAM" id="MobiDB-lite"/>
    </source>
</evidence>
<dbReference type="PANTHER" id="PTHR19354">
    <property type="entry name" value="ZIPPER PUTATIVE TUMOR SUPPRESSOR 2 HOMOLOG-LIKE PROTEIN-RELATED"/>
    <property type="match status" value="1"/>
</dbReference>
<evidence type="ECO:0000256" key="4">
    <source>
        <dbReference type="SAM" id="Coils"/>
    </source>
</evidence>
<sequence length="530" mass="59207">MGSVSSLITNDELNSKHCKASELRLKNRANQPRRNGGCSLDDLLKCSFTQASSSLPPSPAHLPKGISHSRSGRSEDFFYIKVGSFPGVYPLQKHSATAWTASSAKWTNQRVPTSDTTFKNQSPTFLSGNLSDSGRNSMSSLPTHSTSGSLSACTGPVSHSDGSSAPANCLLKGAHLSPGGLSSKAQSDGGSPLSSHRPKRLSETVGGSRSPLTTDESLIETLEQRLLERENELQELQVRIWLSSRLVELIAAQRATFLWPPTAAKHCSCLHLAQAENEKLKEDLAALNRERDLIERRLSAYEEENTQLAPTLEETQWEVCQKAGEISLLKQQLRDSQEDVSHKLNEIVGLRAQLKEITAKAEMLKEENKDGGDRLRSRTIQVCQNELQRKKNEADLLREKVGQLEKDFDEKQVTTVHKAKEEPVGQTPSELLHKEVERLKRQLGEEKAAQERLAITFDQERRTWNKEKDKVIKYQKQLQINYLQVHKKNQDLERLMKELNAELEARAGLALDLKYSSGLQTYDDVIATEI</sequence>
<feature type="region of interest" description="Disordered" evidence="5">
    <location>
        <begin position="180"/>
        <end position="213"/>
    </location>
</feature>
<keyword evidence="7" id="KW-1185">Reference proteome</keyword>
<dbReference type="STRING" id="109280.ENSHCOP00000013912"/>
<dbReference type="Pfam" id="PF06818">
    <property type="entry name" value="Fez1"/>
    <property type="match status" value="1"/>
</dbReference>
<evidence type="ECO:0000256" key="2">
    <source>
        <dbReference type="ARBA" id="ARBA00022490"/>
    </source>
</evidence>
<dbReference type="GO" id="GO:0005737">
    <property type="term" value="C:cytoplasm"/>
    <property type="evidence" value="ECO:0007669"/>
    <property type="project" value="UniProtKB-SubCell"/>
</dbReference>
<feature type="compositionally biased region" description="Polar residues" evidence="5">
    <location>
        <begin position="183"/>
        <end position="194"/>
    </location>
</feature>
<evidence type="ECO:0000256" key="3">
    <source>
        <dbReference type="ARBA" id="ARBA00023054"/>
    </source>
</evidence>
<comment type="subcellular location">
    <subcellularLocation>
        <location evidence="1">Cytoplasm</location>
    </subcellularLocation>
</comment>
<evidence type="ECO:0000256" key="1">
    <source>
        <dbReference type="ARBA" id="ARBA00004496"/>
    </source>
</evidence>
<evidence type="ECO:0000313" key="6">
    <source>
        <dbReference type="Ensembl" id="ENSHCOP00000013912.1"/>
    </source>
</evidence>
<dbReference type="Proteomes" id="UP000264820">
    <property type="component" value="Unplaced"/>
</dbReference>
<feature type="compositionally biased region" description="Polar residues" evidence="5">
    <location>
        <begin position="112"/>
        <end position="152"/>
    </location>
</feature>
<dbReference type="GO" id="GO:0048167">
    <property type="term" value="P:regulation of synaptic plasticity"/>
    <property type="evidence" value="ECO:0007669"/>
    <property type="project" value="TreeGrafter"/>
</dbReference>
<feature type="coiled-coil region" evidence="4">
    <location>
        <begin position="482"/>
        <end position="509"/>
    </location>
</feature>
<feature type="region of interest" description="Disordered" evidence="5">
    <location>
        <begin position="112"/>
        <end position="158"/>
    </location>
</feature>
<reference evidence="6" key="2">
    <citation type="submission" date="2025-09" db="UniProtKB">
        <authorList>
            <consortium name="Ensembl"/>
        </authorList>
    </citation>
    <scope>IDENTIFICATION</scope>
</reference>
<dbReference type="OMA" id="QKTRGSH"/>
<dbReference type="Ensembl" id="ENSHCOT00000021376.1">
    <property type="protein sequence ID" value="ENSHCOP00000013912.1"/>
    <property type="gene ID" value="ENSHCOG00000017173.1"/>
</dbReference>
<proteinExistence type="predicted"/>
<organism evidence="6 7">
    <name type="scientific">Hippocampus comes</name>
    <name type="common">Tiger tail seahorse</name>
    <dbReference type="NCBI Taxonomy" id="109280"/>
    <lineage>
        <taxon>Eukaryota</taxon>
        <taxon>Metazoa</taxon>
        <taxon>Chordata</taxon>
        <taxon>Craniata</taxon>
        <taxon>Vertebrata</taxon>
        <taxon>Euteleostomi</taxon>
        <taxon>Actinopterygii</taxon>
        <taxon>Neopterygii</taxon>
        <taxon>Teleostei</taxon>
        <taxon>Neoteleostei</taxon>
        <taxon>Acanthomorphata</taxon>
        <taxon>Syngnathiaria</taxon>
        <taxon>Syngnathiformes</taxon>
        <taxon>Syngnathoidei</taxon>
        <taxon>Syngnathidae</taxon>
        <taxon>Hippocampus</taxon>
    </lineage>
</organism>